<evidence type="ECO:0000256" key="1">
    <source>
        <dbReference type="SAM" id="SignalP"/>
    </source>
</evidence>
<dbReference type="AlphaFoldDB" id="A0A067M0C4"/>
<protein>
    <submittedName>
        <fullName evidence="2">Uncharacterized protein</fullName>
    </submittedName>
</protein>
<evidence type="ECO:0000313" key="2">
    <source>
        <dbReference type="EMBL" id="KDQ09188.1"/>
    </source>
</evidence>
<keyword evidence="1" id="KW-0732">Signal</keyword>
<organism evidence="2 3">
    <name type="scientific">Botryobasidium botryosum (strain FD-172 SS1)</name>
    <dbReference type="NCBI Taxonomy" id="930990"/>
    <lineage>
        <taxon>Eukaryota</taxon>
        <taxon>Fungi</taxon>
        <taxon>Dikarya</taxon>
        <taxon>Basidiomycota</taxon>
        <taxon>Agaricomycotina</taxon>
        <taxon>Agaricomycetes</taxon>
        <taxon>Cantharellales</taxon>
        <taxon>Botryobasidiaceae</taxon>
        <taxon>Botryobasidium</taxon>
    </lineage>
</organism>
<dbReference type="InParanoid" id="A0A067M0C4"/>
<feature type="signal peptide" evidence="1">
    <location>
        <begin position="1"/>
        <end position="17"/>
    </location>
</feature>
<dbReference type="Proteomes" id="UP000027195">
    <property type="component" value="Unassembled WGS sequence"/>
</dbReference>
<reference evidence="3" key="1">
    <citation type="journal article" date="2014" name="Proc. Natl. Acad. Sci. U.S.A.">
        <title>Extensive sampling of basidiomycete genomes demonstrates inadequacy of the white-rot/brown-rot paradigm for wood decay fungi.</title>
        <authorList>
            <person name="Riley R."/>
            <person name="Salamov A.A."/>
            <person name="Brown D.W."/>
            <person name="Nagy L.G."/>
            <person name="Floudas D."/>
            <person name="Held B.W."/>
            <person name="Levasseur A."/>
            <person name="Lombard V."/>
            <person name="Morin E."/>
            <person name="Otillar R."/>
            <person name="Lindquist E.A."/>
            <person name="Sun H."/>
            <person name="LaButti K.M."/>
            <person name="Schmutz J."/>
            <person name="Jabbour D."/>
            <person name="Luo H."/>
            <person name="Baker S.E."/>
            <person name="Pisabarro A.G."/>
            <person name="Walton J.D."/>
            <person name="Blanchette R.A."/>
            <person name="Henrissat B."/>
            <person name="Martin F."/>
            <person name="Cullen D."/>
            <person name="Hibbett D.S."/>
            <person name="Grigoriev I.V."/>
        </authorList>
    </citation>
    <scope>NUCLEOTIDE SEQUENCE [LARGE SCALE GENOMIC DNA]</scope>
    <source>
        <strain evidence="3">FD-172 SS1</strain>
    </source>
</reference>
<proteinExistence type="predicted"/>
<name>A0A067M0C4_BOTB1</name>
<gene>
    <name evidence="2" type="ORF">BOTBODRAFT_37273</name>
</gene>
<dbReference type="EMBL" id="KL198081">
    <property type="protein sequence ID" value="KDQ09188.1"/>
    <property type="molecule type" value="Genomic_DNA"/>
</dbReference>
<keyword evidence="3" id="KW-1185">Reference proteome</keyword>
<accession>A0A067M0C4</accession>
<sequence length="148" mass="16048">MFALHCLLLAFPLLAIAITPGIYQLKSPVGYAFLPDRFSRGVFVGESGGTPGEWHVQPSGNLSSVTISSTAKPKWYLCPDGDSLNATTHVDISLTPYDWDLELVAPNDTYQIFPAGWTNVTVGISPKPERTILVPTEDAGNWTFVPIA</sequence>
<feature type="chain" id="PRO_5001644279" evidence="1">
    <location>
        <begin position="18"/>
        <end position="148"/>
    </location>
</feature>
<dbReference type="HOGENOM" id="CLU_1758533_0_0_1"/>
<evidence type="ECO:0000313" key="3">
    <source>
        <dbReference type="Proteomes" id="UP000027195"/>
    </source>
</evidence>